<dbReference type="InterPro" id="IPR039119">
    <property type="entry name" value="ABT1/Esf2"/>
</dbReference>
<dbReference type="KEGG" id="osn:115227182"/>
<evidence type="ECO:0000313" key="1">
    <source>
        <dbReference type="Proteomes" id="UP000515154"/>
    </source>
</evidence>
<dbReference type="RefSeq" id="XP_029653955.1">
    <property type="nucleotide sequence ID" value="XM_029798095.1"/>
</dbReference>
<dbReference type="AlphaFoldDB" id="A0A6P7TVJ4"/>
<dbReference type="GO" id="GO:0000480">
    <property type="term" value="P:endonucleolytic cleavage in 5'-ETS of tricistronic rRNA transcript (SSU-rRNA, 5.8S rRNA, LSU-rRNA)"/>
    <property type="evidence" value="ECO:0007669"/>
    <property type="project" value="TreeGrafter"/>
</dbReference>
<organism evidence="1 2">
    <name type="scientific">Octopus sinensis</name>
    <name type="common">East Asian common octopus</name>
    <dbReference type="NCBI Taxonomy" id="2607531"/>
    <lineage>
        <taxon>Eukaryota</taxon>
        <taxon>Metazoa</taxon>
        <taxon>Spiralia</taxon>
        <taxon>Lophotrochozoa</taxon>
        <taxon>Mollusca</taxon>
        <taxon>Cephalopoda</taxon>
        <taxon>Coleoidea</taxon>
        <taxon>Octopodiformes</taxon>
        <taxon>Octopoda</taxon>
        <taxon>Incirrata</taxon>
        <taxon>Octopodidae</taxon>
        <taxon>Octopus</taxon>
    </lineage>
</organism>
<gene>
    <name evidence="2" type="primary">LOC115227182</name>
</gene>
<protein>
    <submittedName>
        <fullName evidence="2">Pre-rRNA-processing protein esf2-like</fullName>
    </submittedName>
</protein>
<keyword evidence="1" id="KW-1185">Reference proteome</keyword>
<dbReference type="GO" id="GO:0003723">
    <property type="term" value="F:RNA binding"/>
    <property type="evidence" value="ECO:0007669"/>
    <property type="project" value="TreeGrafter"/>
</dbReference>
<dbReference type="GO" id="GO:0034462">
    <property type="term" value="P:small-subunit processome assembly"/>
    <property type="evidence" value="ECO:0007669"/>
    <property type="project" value="TreeGrafter"/>
</dbReference>
<dbReference type="Gene3D" id="2.170.270.10">
    <property type="entry name" value="SET domain"/>
    <property type="match status" value="1"/>
</dbReference>
<dbReference type="GO" id="GO:0005730">
    <property type="term" value="C:nucleolus"/>
    <property type="evidence" value="ECO:0007669"/>
    <property type="project" value="TreeGrafter"/>
</dbReference>
<accession>A0A6P7TVJ4</accession>
<dbReference type="GO" id="GO:0000472">
    <property type="term" value="P:endonucleolytic cleavage to generate mature 5'-end of SSU-rRNA from (SSU-rRNA, 5.8S rRNA, LSU-rRNA)"/>
    <property type="evidence" value="ECO:0007669"/>
    <property type="project" value="TreeGrafter"/>
</dbReference>
<dbReference type="SUPFAM" id="SSF82199">
    <property type="entry name" value="SET domain"/>
    <property type="match status" value="1"/>
</dbReference>
<evidence type="ECO:0000313" key="2">
    <source>
        <dbReference type="RefSeq" id="XP_029653955.1"/>
    </source>
</evidence>
<dbReference type="GO" id="GO:0000447">
    <property type="term" value="P:endonucleolytic cleavage in ITS1 to separate SSU-rRNA from 5.8S rRNA and LSU-rRNA from tricistronic rRNA transcript (SSU-rRNA, 5.8S rRNA, LSU-rRNA)"/>
    <property type="evidence" value="ECO:0007669"/>
    <property type="project" value="TreeGrafter"/>
</dbReference>
<proteinExistence type="predicted"/>
<dbReference type="InterPro" id="IPR046341">
    <property type="entry name" value="SET_dom_sf"/>
</dbReference>
<dbReference type="PANTHER" id="PTHR12311:SF7">
    <property type="entry name" value="ACTIVATOR OF BASAL TRANSCRIPTION 1"/>
    <property type="match status" value="1"/>
</dbReference>
<sequence>MIENNEGCCRNVNIQRCLKKRIFIGRSTVAGWGVFLGEKVEKDDFISEYCGEVMYNRLLKLITQDEADRRGPLYDKYILIRTQPGNNHKKKRREYDEGWVEFMDKTVAKQVVKEINNTPVRAKKKYKCGDLWAMRYLPKFKWTYLTEQMAHQSAKREDIMRMDISKVKREASDFFDNVGMSKILRNLQKSDSLRFPPIKRDFPQRKTEDEIISVKGNKPKLPVSMLLFTGGCCTDKS</sequence>
<reference evidence="2" key="1">
    <citation type="submission" date="2025-08" db="UniProtKB">
        <authorList>
            <consortium name="RefSeq"/>
        </authorList>
    </citation>
    <scope>IDENTIFICATION</scope>
</reference>
<dbReference type="Proteomes" id="UP000515154">
    <property type="component" value="Unplaced"/>
</dbReference>
<dbReference type="PANTHER" id="PTHR12311">
    <property type="entry name" value="ACTIVATOR OF BASAL TRANSCRIPTION 1"/>
    <property type="match status" value="1"/>
</dbReference>
<name>A0A6P7TVJ4_9MOLL</name>